<evidence type="ECO:0000256" key="6">
    <source>
        <dbReference type="ARBA" id="ARBA00022705"/>
    </source>
</evidence>
<dbReference type="Pfam" id="PF03175">
    <property type="entry name" value="DNA_pol_B_2"/>
    <property type="match status" value="1"/>
</dbReference>
<evidence type="ECO:0000256" key="4">
    <source>
        <dbReference type="ARBA" id="ARBA00022679"/>
    </source>
</evidence>
<keyword evidence="5" id="KW-0548">Nucleotidyltransferase</keyword>
<evidence type="ECO:0000256" key="5">
    <source>
        <dbReference type="ARBA" id="ARBA00022695"/>
    </source>
</evidence>
<geneLocation type="mitochondrion" evidence="11"/>
<evidence type="ECO:0000256" key="8">
    <source>
        <dbReference type="ARBA" id="ARBA00023125"/>
    </source>
</evidence>
<reference evidence="11" key="1">
    <citation type="journal article" date="2018" name="Int. J. Biol. Macromol.">
        <title>Characterization and comparative mitogenomic analysis of six newly sequenced mitochondrial genomes from ectomycorrhizal fungi (Russula) and phylogenetic analysis of the Agaricomycetes.</title>
        <authorList>
            <person name="Li Q."/>
            <person name="Wang Q."/>
            <person name="Chen C."/>
            <person name="Jin X."/>
            <person name="Chen Z."/>
            <person name="Xiong C."/>
            <person name="Li P."/>
            <person name="Zhao J."/>
            <person name="Huang W."/>
        </authorList>
    </citation>
    <scope>NUCLEOTIDE SEQUENCE</scope>
</reference>
<evidence type="ECO:0000256" key="9">
    <source>
        <dbReference type="ARBA" id="ARBA00049244"/>
    </source>
</evidence>
<comment type="similarity">
    <text evidence="1">Belongs to the DNA polymerase type-B family.</text>
</comment>
<dbReference type="InterPro" id="IPR012337">
    <property type="entry name" value="RNaseH-like_sf"/>
</dbReference>
<evidence type="ECO:0000259" key="10">
    <source>
        <dbReference type="Pfam" id="PF03175"/>
    </source>
</evidence>
<keyword evidence="11" id="KW-0496">Mitochondrion</keyword>
<dbReference type="GO" id="GO:0003677">
    <property type="term" value="F:DNA binding"/>
    <property type="evidence" value="ECO:0007669"/>
    <property type="project" value="UniProtKB-KW"/>
</dbReference>
<dbReference type="InterPro" id="IPR036397">
    <property type="entry name" value="RNaseH_sf"/>
</dbReference>
<dbReference type="GO" id="GO:0006260">
    <property type="term" value="P:DNA replication"/>
    <property type="evidence" value="ECO:0007669"/>
    <property type="project" value="UniProtKB-KW"/>
</dbReference>
<keyword evidence="7" id="KW-0239">DNA-directed DNA polymerase</keyword>
<sequence length="297" mass="35162">MNFKDMKFPISILPNDFGKIINKDQITDGIIYTIQDKLGRTIIFKEFEKENLISIFKDSNLILEFKDIKLSNNKFLRKIGNKNLFFENGNKSLELLTLSTPFISNLKLDKEEVNNFITLDIETYGDEELTPYLISFYDGKISKSFYLSDYSSIDSMMEACFKSLFVRKYNKFSVYIHNLTKFDIVFLLKYLIKHVQVNPIIHKGRIIQLNINYGPDLQYNLNFKDSYLMLLSSLEKLGKSFNIEIKKSIFPHLFVNKYNLNYIGEVPNISNFFKISENEYLNYKKYYSFWNLKKRSN</sequence>
<organism evidence="11">
    <name type="scientific">Russula virescens</name>
    <dbReference type="NCBI Taxonomy" id="71688"/>
    <lineage>
        <taxon>Eukaryota</taxon>
        <taxon>Fungi</taxon>
        <taxon>Dikarya</taxon>
        <taxon>Basidiomycota</taxon>
        <taxon>Agaricomycotina</taxon>
        <taxon>Agaricomycetes</taxon>
        <taxon>Russulales</taxon>
        <taxon>Russulaceae</taxon>
        <taxon>Russula</taxon>
    </lineage>
</organism>
<dbReference type="RefSeq" id="YP_009487322.1">
    <property type="nucleotide sequence ID" value="NC_037777.1"/>
</dbReference>
<dbReference type="AlphaFoldDB" id="A0A2S0U429"/>
<proteinExistence type="inferred from homology"/>
<keyword evidence="8" id="KW-0238">DNA-binding</keyword>
<evidence type="ECO:0000313" key="11">
    <source>
        <dbReference type="EMBL" id="AWB36224.1"/>
    </source>
</evidence>
<dbReference type="EMBL" id="MH138076">
    <property type="protein sequence ID" value="AWB36224.1"/>
    <property type="molecule type" value="Genomic_DNA"/>
</dbReference>
<keyword evidence="6" id="KW-0235">DNA replication</keyword>
<gene>
    <name evidence="11" type="primary">orf297</name>
</gene>
<keyword evidence="4" id="KW-0808">Transferase</keyword>
<evidence type="ECO:0000256" key="1">
    <source>
        <dbReference type="ARBA" id="ARBA00005755"/>
    </source>
</evidence>
<evidence type="ECO:0000256" key="3">
    <source>
        <dbReference type="ARBA" id="ARBA00014385"/>
    </source>
</evidence>
<dbReference type="InterPro" id="IPR004868">
    <property type="entry name" value="DNA-dir_DNA_pol_B_mt/vir"/>
</dbReference>
<protein>
    <recommendedName>
        <fullName evidence="3">Probable DNA polymerase</fullName>
        <ecNumber evidence="2">2.7.7.7</ecNumber>
    </recommendedName>
</protein>
<dbReference type="SUPFAM" id="SSF53098">
    <property type="entry name" value="Ribonuclease H-like"/>
    <property type="match status" value="1"/>
</dbReference>
<dbReference type="EC" id="2.7.7.7" evidence="2"/>
<dbReference type="GO" id="GO:0000166">
    <property type="term" value="F:nucleotide binding"/>
    <property type="evidence" value="ECO:0007669"/>
    <property type="project" value="InterPro"/>
</dbReference>
<accession>A0A2S0U429</accession>
<dbReference type="Gene3D" id="3.30.420.10">
    <property type="entry name" value="Ribonuclease H-like superfamily/Ribonuclease H"/>
    <property type="match status" value="1"/>
</dbReference>
<comment type="catalytic activity">
    <reaction evidence="9">
        <text>DNA(n) + a 2'-deoxyribonucleoside 5'-triphosphate = DNA(n+1) + diphosphate</text>
        <dbReference type="Rhea" id="RHEA:22508"/>
        <dbReference type="Rhea" id="RHEA-COMP:17339"/>
        <dbReference type="Rhea" id="RHEA-COMP:17340"/>
        <dbReference type="ChEBI" id="CHEBI:33019"/>
        <dbReference type="ChEBI" id="CHEBI:61560"/>
        <dbReference type="ChEBI" id="CHEBI:173112"/>
        <dbReference type="EC" id="2.7.7.7"/>
    </reaction>
</comment>
<evidence type="ECO:0000256" key="7">
    <source>
        <dbReference type="ARBA" id="ARBA00022932"/>
    </source>
</evidence>
<name>A0A2S0U429_9AGAM</name>
<evidence type="ECO:0000256" key="2">
    <source>
        <dbReference type="ARBA" id="ARBA00012417"/>
    </source>
</evidence>
<dbReference type="GO" id="GO:0003887">
    <property type="term" value="F:DNA-directed DNA polymerase activity"/>
    <property type="evidence" value="ECO:0007669"/>
    <property type="project" value="UniProtKB-KW"/>
</dbReference>
<feature type="domain" description="DNA-directed DNA polymerase family B mitochondria/virus" evidence="10">
    <location>
        <begin position="167"/>
        <end position="295"/>
    </location>
</feature>
<dbReference type="GeneID" id="36940918"/>